<evidence type="ECO:0000256" key="1">
    <source>
        <dbReference type="SAM" id="MobiDB-lite"/>
    </source>
</evidence>
<name>A0AAV2M302_KNICA</name>
<dbReference type="EMBL" id="OZ035828">
    <property type="protein sequence ID" value="CAL1607694.1"/>
    <property type="molecule type" value="Genomic_DNA"/>
</dbReference>
<feature type="region of interest" description="Disordered" evidence="1">
    <location>
        <begin position="24"/>
        <end position="46"/>
    </location>
</feature>
<accession>A0AAV2M302</accession>
<sequence length="152" mass="15134">MAALTDADAASLCGVSTPSGPITAPPAAVASTPSGPITAPPAAVASPHPLDQSQRLLLLVHTLWTNHSASCCCSVSTPSGPITAPPAAVASPHPLDQSQRLLLDQSSQRLLLLSTPSGPITAPPAAVASTPSGPITHHSASCCVHTLLLLLL</sequence>
<proteinExistence type="predicted"/>
<keyword evidence="3" id="KW-1185">Reference proteome</keyword>
<gene>
    <name evidence="2" type="ORF">KC01_LOCUS34725</name>
</gene>
<protein>
    <submittedName>
        <fullName evidence="2">Uncharacterized protein</fullName>
    </submittedName>
</protein>
<reference evidence="2 3" key="1">
    <citation type="submission" date="2024-04" db="EMBL/GenBank/DDBJ databases">
        <authorList>
            <person name="Waldvogel A.-M."/>
            <person name="Schoenle A."/>
        </authorList>
    </citation>
    <scope>NUCLEOTIDE SEQUENCE [LARGE SCALE GENOMIC DNA]</scope>
</reference>
<dbReference type="AlphaFoldDB" id="A0AAV2M302"/>
<feature type="compositionally biased region" description="Low complexity" evidence="1">
    <location>
        <begin position="24"/>
        <end position="34"/>
    </location>
</feature>
<organism evidence="2 3">
    <name type="scientific">Knipowitschia caucasica</name>
    <name type="common">Caucasian dwarf goby</name>
    <name type="synonym">Pomatoschistus caucasicus</name>
    <dbReference type="NCBI Taxonomy" id="637954"/>
    <lineage>
        <taxon>Eukaryota</taxon>
        <taxon>Metazoa</taxon>
        <taxon>Chordata</taxon>
        <taxon>Craniata</taxon>
        <taxon>Vertebrata</taxon>
        <taxon>Euteleostomi</taxon>
        <taxon>Actinopterygii</taxon>
        <taxon>Neopterygii</taxon>
        <taxon>Teleostei</taxon>
        <taxon>Neoteleostei</taxon>
        <taxon>Acanthomorphata</taxon>
        <taxon>Gobiaria</taxon>
        <taxon>Gobiiformes</taxon>
        <taxon>Gobioidei</taxon>
        <taxon>Gobiidae</taxon>
        <taxon>Gobiinae</taxon>
        <taxon>Knipowitschia</taxon>
    </lineage>
</organism>
<evidence type="ECO:0000313" key="3">
    <source>
        <dbReference type="Proteomes" id="UP001497482"/>
    </source>
</evidence>
<dbReference type="Proteomes" id="UP001497482">
    <property type="component" value="Chromosome 6"/>
</dbReference>
<evidence type="ECO:0000313" key="2">
    <source>
        <dbReference type="EMBL" id="CAL1607694.1"/>
    </source>
</evidence>